<sequence>MEADKIFEDKERIDFNFANHLDDLFNFYDRSAKPEFTKVRNIINEWFIDYPQGEKGELKTRFRKTFSPAFFELFIYQLFTKQGFTLTPHPQIQGTNKAPDFLAEKGDLSFYIEAKEATDISTNEAAINKQVNAIYDTLSKLTIPNYWLIIEKLQIKSTQQPSSEKIIKYLERQLPDYIAKIVAADIELSDWSRVMPLVVDRADVKLVVRLFPKSAKHSQKESTPTIGGLPGGGGWGYPEEELIKSAVHKKASRYGELDKPYLICINVFSRLGITDTGVESALLGSLTDSWPSNPGSLHFQRERAKNGVFYSESGLTKTRVSGIFVTSVFPSNVDVARHWLAKHPCGKMELDFTALKLSHQEFDGSHWQPVPGQGIADILK</sequence>
<name>A0ABX2FVT0_9BACT</name>
<dbReference type="Proteomes" id="UP000779507">
    <property type="component" value="Unassembled WGS sequence"/>
</dbReference>
<accession>A0ABX2FVT0</accession>
<organism evidence="1 2">
    <name type="scientific">Hymenobacter caeli</name>
    <dbReference type="NCBI Taxonomy" id="2735894"/>
    <lineage>
        <taxon>Bacteria</taxon>
        <taxon>Pseudomonadati</taxon>
        <taxon>Bacteroidota</taxon>
        <taxon>Cytophagia</taxon>
        <taxon>Cytophagales</taxon>
        <taxon>Hymenobacteraceae</taxon>
        <taxon>Hymenobacter</taxon>
    </lineage>
</organism>
<keyword evidence="2" id="KW-1185">Reference proteome</keyword>
<reference evidence="1 2" key="1">
    <citation type="submission" date="2020-05" db="EMBL/GenBank/DDBJ databases">
        <title>Genomic Encyclopedia of Type Strains, Phase IV (KMG-V): Genome sequencing to study the core and pangenomes of soil and plant-associated prokaryotes.</title>
        <authorList>
            <person name="Whitman W."/>
        </authorList>
    </citation>
    <scope>NUCLEOTIDE SEQUENCE [LARGE SCALE GENOMIC DNA]</scope>
    <source>
        <strain evidence="1 2">9A</strain>
    </source>
</reference>
<protein>
    <recommendedName>
        <fullName evidence="3">Restriction endonuclease</fullName>
    </recommendedName>
</protein>
<proteinExistence type="predicted"/>
<dbReference type="RefSeq" id="WP_173811267.1">
    <property type="nucleotide sequence ID" value="NZ_JABSNP010000017.1"/>
</dbReference>
<dbReference type="EMBL" id="JABSNP010000017">
    <property type="protein sequence ID" value="NRT20495.1"/>
    <property type="molecule type" value="Genomic_DNA"/>
</dbReference>
<evidence type="ECO:0008006" key="3">
    <source>
        <dbReference type="Google" id="ProtNLM"/>
    </source>
</evidence>
<evidence type="ECO:0000313" key="2">
    <source>
        <dbReference type="Proteomes" id="UP000779507"/>
    </source>
</evidence>
<gene>
    <name evidence="1" type="ORF">HNP98_003338</name>
</gene>
<comment type="caution">
    <text evidence="1">The sequence shown here is derived from an EMBL/GenBank/DDBJ whole genome shotgun (WGS) entry which is preliminary data.</text>
</comment>
<evidence type="ECO:0000313" key="1">
    <source>
        <dbReference type="EMBL" id="NRT20495.1"/>
    </source>
</evidence>